<proteinExistence type="predicted"/>
<dbReference type="eggNOG" id="ENOG5032X70">
    <property type="taxonomic scope" value="Bacteria"/>
</dbReference>
<reference evidence="1 2" key="1">
    <citation type="submission" date="2014-05" db="EMBL/GenBank/DDBJ databases">
        <title>De novo Genome Sequence of Spirocheata sp.</title>
        <authorList>
            <person name="Shivani Y."/>
            <person name="Subhash Y."/>
            <person name="Tushar L."/>
            <person name="Sasikala C."/>
            <person name="Ramana C.V."/>
        </authorList>
    </citation>
    <scope>NUCLEOTIDE SEQUENCE [LARGE SCALE GENOMIC DNA]</scope>
    <source>
        <strain evidence="1 2">JC230</strain>
    </source>
</reference>
<organism evidence="1 2">
    <name type="scientific">Spirochaeta lutea</name>
    <dbReference type="NCBI Taxonomy" id="1480694"/>
    <lineage>
        <taxon>Bacteria</taxon>
        <taxon>Pseudomonadati</taxon>
        <taxon>Spirochaetota</taxon>
        <taxon>Spirochaetia</taxon>
        <taxon>Spirochaetales</taxon>
        <taxon>Spirochaetaceae</taxon>
        <taxon>Spirochaeta</taxon>
    </lineage>
</organism>
<comment type="caution">
    <text evidence="1">The sequence shown here is derived from an EMBL/GenBank/DDBJ whole genome shotgun (WGS) entry which is preliminary data.</text>
</comment>
<evidence type="ECO:0000313" key="1">
    <source>
        <dbReference type="EMBL" id="KGE73501.1"/>
    </source>
</evidence>
<dbReference type="STRING" id="1480694.DC28_02200"/>
<dbReference type="OrthoDB" id="362649at2"/>
<protein>
    <submittedName>
        <fullName evidence="1">Uncharacterized protein</fullName>
    </submittedName>
</protein>
<keyword evidence="2" id="KW-1185">Reference proteome</keyword>
<dbReference type="Proteomes" id="UP000029692">
    <property type="component" value="Unassembled WGS sequence"/>
</dbReference>
<dbReference type="EMBL" id="JNUP01000023">
    <property type="protein sequence ID" value="KGE73501.1"/>
    <property type="molecule type" value="Genomic_DNA"/>
</dbReference>
<accession>A0A098R146</accession>
<dbReference type="AlphaFoldDB" id="A0A098R146"/>
<evidence type="ECO:0000313" key="2">
    <source>
        <dbReference type="Proteomes" id="UP000029692"/>
    </source>
</evidence>
<gene>
    <name evidence="1" type="ORF">DC28_02200</name>
</gene>
<name>A0A098R146_9SPIO</name>
<dbReference type="RefSeq" id="WP_037545279.1">
    <property type="nucleotide sequence ID" value="NZ_JNUP01000023.1"/>
</dbReference>
<sequence length="272" mass="31315">MGKISTEAKNTYAEKVRGYKQEIEQILSREKNILQVVERDQQGREYKLIALAEERANLASLYLLLNRISIALLGMKSEPFLNDARKSCYEAIIHLENVVTGRIDAPFSDYEQAHEAIEGFTDPERYDLVRKIGLTIQGVERGFGDNSKWKWSFVELEGRFAAVSKNIINLKSVVAGLDPRVDGYRERLKLLNLAKRWLMIAADRYREKYELSTTRIDDFKTAIAFLAALRRLHMMLGENDQAEQIRKKADVWKAKMEDDEKRLQNSGSQKPG</sequence>